<sequence length="480" mass="52477">MKIASPTPTDPLLYKISVDRTWGFINADGEVVIPPRFSRVEKFSEGLVAVMLAADGERREESGFIDAKGDFVIGPGAPPGFKFPGFLNFYSYGDFHEGRATFWVGDATGCGGYVDRTGKLVIPAEFADVKDFSEGVACVCLPRADGSSCGPTRAGFIDPEGGFVIPPDRKFSAQGFSEGRCVITSTSDDDSWSDSVIDREGKVIVAPGIYTSISSFEGGLARVVKGGKVGCIDPSGAEVIPPEFDHLWEFGPGESFTTGTKDGRSYVIDRTGQCVRELDLEPGVEVVWLRDGMVMVKRGVKRGFLDVEGRPLIPIEFDGAENFNGELAYAERDGWQGYINRRGDFVWKTDRWDGPSYKVKAPLSDFLPPGTVEALPLDFQRSDVVNAIIFATMDPFEEIGPWLNEAFGDRFRIWDEAPLPDCMDFGLSNEEISVVMQVCDVGGGEAEDFATYFASKDLVMFLEKHQPAVIGLLFLEVGPE</sequence>
<organism evidence="1 2">
    <name type="scientific">Luteolibacter flavescens</name>
    <dbReference type="NCBI Taxonomy" id="1859460"/>
    <lineage>
        <taxon>Bacteria</taxon>
        <taxon>Pseudomonadati</taxon>
        <taxon>Verrucomicrobiota</taxon>
        <taxon>Verrucomicrobiia</taxon>
        <taxon>Verrucomicrobiales</taxon>
        <taxon>Verrucomicrobiaceae</taxon>
        <taxon>Luteolibacter</taxon>
    </lineage>
</organism>
<dbReference type="EMBL" id="JAPDDS010000004">
    <property type="protein sequence ID" value="MCW1884908.1"/>
    <property type="molecule type" value="Genomic_DNA"/>
</dbReference>
<evidence type="ECO:0000313" key="1">
    <source>
        <dbReference type="EMBL" id="MCW1884908.1"/>
    </source>
</evidence>
<keyword evidence="2" id="KW-1185">Reference proteome</keyword>
<evidence type="ECO:0000313" key="2">
    <source>
        <dbReference type="Proteomes" id="UP001207930"/>
    </source>
</evidence>
<comment type="caution">
    <text evidence="1">The sequence shown here is derived from an EMBL/GenBank/DDBJ whole genome shotgun (WGS) entry which is preliminary data.</text>
</comment>
<name>A0ABT3FMW7_9BACT</name>
<dbReference type="RefSeq" id="WP_264500865.1">
    <property type="nucleotide sequence ID" value="NZ_JAPDDS010000004.1"/>
</dbReference>
<dbReference type="Pfam" id="PF14903">
    <property type="entry name" value="WG_beta_rep"/>
    <property type="match status" value="5"/>
</dbReference>
<protein>
    <submittedName>
        <fullName evidence="1">WG repeat-containing protein</fullName>
    </submittedName>
</protein>
<accession>A0ABT3FMW7</accession>
<dbReference type="InterPro" id="IPR032774">
    <property type="entry name" value="WG_beta_rep"/>
</dbReference>
<reference evidence="1 2" key="1">
    <citation type="submission" date="2022-10" db="EMBL/GenBank/DDBJ databases">
        <title>Luteolibacter flavescens strain MCCC 1K03193, whole genome shotgun sequencing project.</title>
        <authorList>
            <person name="Zhao G."/>
            <person name="Shen L."/>
        </authorList>
    </citation>
    <scope>NUCLEOTIDE SEQUENCE [LARGE SCALE GENOMIC DNA]</scope>
    <source>
        <strain evidence="1 2">MCCC 1K03193</strain>
    </source>
</reference>
<dbReference type="PANTHER" id="PTHR37841:SF1">
    <property type="entry name" value="DUF3298 DOMAIN-CONTAINING PROTEIN"/>
    <property type="match status" value="1"/>
</dbReference>
<gene>
    <name evidence="1" type="ORF">OKA04_09230</name>
</gene>
<proteinExistence type="predicted"/>
<dbReference type="PANTHER" id="PTHR37841">
    <property type="entry name" value="GLR2918 PROTEIN"/>
    <property type="match status" value="1"/>
</dbReference>
<dbReference type="Proteomes" id="UP001207930">
    <property type="component" value="Unassembled WGS sequence"/>
</dbReference>